<keyword evidence="3 4" id="KW-0371">Homeobox</keyword>
<dbReference type="EMBL" id="KL367524">
    <property type="protein sequence ID" value="KFD66477.1"/>
    <property type="molecule type" value="Genomic_DNA"/>
</dbReference>
<feature type="domain" description="Homeobox" evidence="6">
    <location>
        <begin position="196"/>
        <end position="256"/>
    </location>
</feature>
<dbReference type="Pfam" id="PF00046">
    <property type="entry name" value="Homeodomain"/>
    <property type="match status" value="3"/>
</dbReference>
<accession>A0A085NAI1</accession>
<sequence length="407" mass="46205">MSSAKSGSTAEVKRNLRSKKNYRGSLLRSLTEGGGYRPMHRFSPSQREKLLRLFAVNRYPSTDVKRSLAEEFHVSIHRISCWFNEKRRARNNFIGLHGTDKAYPPPSVNKYSTASSPASSSTNTSTSKKFSSSKQLLTKRQLDRLAMTFEKKKYISAAEQAVLCEELNLSESQITNWFVHRRHRLRKSALGIGAHLGERELFARFSPIQLTEFLHYYNKAGLPSFAECSKLASELQVSTKRVMSWFHKREKSGKMHFPVDPQISGSFGLSSDDEMPYACSVDSCANSSYLELTDEQVEAIDNFVEQEENPISENSIRNLCWGLDAPENVVRSYLQERFGVTLEDSANDGTSVTSDSDDADDPIDLNMQLDAVALNRLAKVFCVDEDWMETWFMRSAAYCREKRALFA</sequence>
<dbReference type="PANTHER" id="PTHR24341:SF6">
    <property type="entry name" value="HOMEOBOX PROTEIN INVECTED"/>
    <property type="match status" value="1"/>
</dbReference>
<dbReference type="InterPro" id="IPR001356">
    <property type="entry name" value="HD"/>
</dbReference>
<dbReference type="EMBL" id="KL363217">
    <property type="protein sequence ID" value="KFD53446.1"/>
    <property type="molecule type" value="Genomic_DNA"/>
</dbReference>
<dbReference type="Gene3D" id="1.10.10.60">
    <property type="entry name" value="Homeodomain-like"/>
    <property type="match status" value="3"/>
</dbReference>
<protein>
    <recommendedName>
        <fullName evidence="6">Homeobox domain-containing protein</fullName>
    </recommendedName>
</protein>
<feature type="domain" description="Homeobox" evidence="6">
    <location>
        <begin position="128"/>
        <end position="188"/>
    </location>
</feature>
<dbReference type="AlphaFoldDB" id="A0A085NAI1"/>
<dbReference type="Proteomes" id="UP000030764">
    <property type="component" value="Unassembled WGS sequence"/>
</dbReference>
<dbReference type="SMART" id="SM00389">
    <property type="entry name" value="HOX"/>
    <property type="match status" value="3"/>
</dbReference>
<evidence type="ECO:0000256" key="2">
    <source>
        <dbReference type="ARBA" id="ARBA00023242"/>
    </source>
</evidence>
<dbReference type="GO" id="GO:0005634">
    <property type="term" value="C:nucleus"/>
    <property type="evidence" value="ECO:0007669"/>
    <property type="project" value="UniProtKB-SubCell"/>
</dbReference>
<feature type="DNA-binding region" description="Homeobox" evidence="3">
    <location>
        <begin position="35"/>
        <end position="94"/>
    </location>
</feature>
<dbReference type="SUPFAM" id="SSF46689">
    <property type="entry name" value="Homeodomain-like"/>
    <property type="match status" value="3"/>
</dbReference>
<evidence type="ECO:0000256" key="4">
    <source>
        <dbReference type="RuleBase" id="RU000682"/>
    </source>
</evidence>
<feature type="domain" description="Homeobox" evidence="6">
    <location>
        <begin position="33"/>
        <end position="93"/>
    </location>
</feature>
<dbReference type="GO" id="GO:0030182">
    <property type="term" value="P:neuron differentiation"/>
    <property type="evidence" value="ECO:0007669"/>
    <property type="project" value="TreeGrafter"/>
</dbReference>
<evidence type="ECO:0000313" key="9">
    <source>
        <dbReference type="Proteomes" id="UP000030764"/>
    </source>
</evidence>
<evidence type="ECO:0000256" key="3">
    <source>
        <dbReference type="PROSITE-ProRule" id="PRU00108"/>
    </source>
</evidence>
<dbReference type="PANTHER" id="PTHR24341">
    <property type="entry name" value="HOMEOBOX PROTEIN ENGRAILED"/>
    <property type="match status" value="1"/>
</dbReference>
<organism evidence="8">
    <name type="scientific">Trichuris suis</name>
    <name type="common">pig whipworm</name>
    <dbReference type="NCBI Taxonomy" id="68888"/>
    <lineage>
        <taxon>Eukaryota</taxon>
        <taxon>Metazoa</taxon>
        <taxon>Ecdysozoa</taxon>
        <taxon>Nematoda</taxon>
        <taxon>Enoplea</taxon>
        <taxon>Dorylaimia</taxon>
        <taxon>Trichinellida</taxon>
        <taxon>Trichuridae</taxon>
        <taxon>Trichuris</taxon>
    </lineage>
</organism>
<keyword evidence="9" id="KW-1185">Reference proteome</keyword>
<feature type="DNA-binding region" description="Homeobox" evidence="3">
    <location>
        <begin position="198"/>
        <end position="257"/>
    </location>
</feature>
<keyword evidence="3 4" id="KW-0238">DNA-binding</keyword>
<dbReference type="PROSITE" id="PS50071">
    <property type="entry name" value="HOMEOBOX_2"/>
    <property type="match status" value="3"/>
</dbReference>
<dbReference type="CDD" id="cd00086">
    <property type="entry name" value="homeodomain"/>
    <property type="match status" value="3"/>
</dbReference>
<dbReference type="InterPro" id="IPR050720">
    <property type="entry name" value="Engrailed_Homeobox_TFs"/>
</dbReference>
<evidence type="ECO:0000256" key="1">
    <source>
        <dbReference type="ARBA" id="ARBA00004123"/>
    </source>
</evidence>
<evidence type="ECO:0000256" key="5">
    <source>
        <dbReference type="SAM" id="MobiDB-lite"/>
    </source>
</evidence>
<comment type="subcellular location">
    <subcellularLocation>
        <location evidence="1 3 4">Nucleus</location>
    </subcellularLocation>
</comment>
<evidence type="ECO:0000259" key="6">
    <source>
        <dbReference type="PROSITE" id="PS50071"/>
    </source>
</evidence>
<dbReference type="GO" id="GO:0000978">
    <property type="term" value="F:RNA polymerase II cis-regulatory region sequence-specific DNA binding"/>
    <property type="evidence" value="ECO:0007669"/>
    <property type="project" value="TreeGrafter"/>
</dbReference>
<feature type="region of interest" description="Disordered" evidence="5">
    <location>
        <begin position="104"/>
        <end position="132"/>
    </location>
</feature>
<evidence type="ECO:0000313" key="7">
    <source>
        <dbReference type="EMBL" id="KFD53446.1"/>
    </source>
</evidence>
<dbReference type="Proteomes" id="UP000030758">
    <property type="component" value="Unassembled WGS sequence"/>
</dbReference>
<feature type="DNA-binding region" description="Homeobox" evidence="3">
    <location>
        <begin position="130"/>
        <end position="189"/>
    </location>
</feature>
<reference evidence="8 9" key="1">
    <citation type="journal article" date="2014" name="Nat. Genet.">
        <title>Genome and transcriptome of the porcine whipworm Trichuris suis.</title>
        <authorList>
            <person name="Jex A.R."/>
            <person name="Nejsum P."/>
            <person name="Schwarz E.M."/>
            <person name="Hu L."/>
            <person name="Young N.D."/>
            <person name="Hall R.S."/>
            <person name="Korhonen P.K."/>
            <person name="Liao S."/>
            <person name="Thamsborg S."/>
            <person name="Xia J."/>
            <person name="Xu P."/>
            <person name="Wang S."/>
            <person name="Scheerlinck J.P."/>
            <person name="Hofmann A."/>
            <person name="Sternberg P.W."/>
            <person name="Wang J."/>
            <person name="Gasser R.B."/>
        </authorList>
    </citation>
    <scope>NUCLEOTIDE SEQUENCE [LARGE SCALE GENOMIC DNA]</scope>
    <source>
        <strain evidence="8">DCEP-RM93F</strain>
        <strain evidence="7">DCEP-RM93M</strain>
    </source>
</reference>
<dbReference type="GO" id="GO:0000981">
    <property type="term" value="F:DNA-binding transcription factor activity, RNA polymerase II-specific"/>
    <property type="evidence" value="ECO:0007669"/>
    <property type="project" value="TreeGrafter"/>
</dbReference>
<dbReference type="InterPro" id="IPR009057">
    <property type="entry name" value="Homeodomain-like_sf"/>
</dbReference>
<name>A0A085NAI1_9BILA</name>
<gene>
    <name evidence="7" type="ORF">M513_05710</name>
    <name evidence="8" type="ORF">M514_05710</name>
</gene>
<keyword evidence="2 3" id="KW-0539">Nucleus</keyword>
<feature type="compositionally biased region" description="Low complexity" evidence="5">
    <location>
        <begin position="110"/>
        <end position="132"/>
    </location>
</feature>
<proteinExistence type="predicted"/>
<evidence type="ECO:0000313" key="8">
    <source>
        <dbReference type="EMBL" id="KFD66477.1"/>
    </source>
</evidence>